<keyword evidence="6" id="KW-1185">Reference proteome</keyword>
<gene>
    <name evidence="5" type="ORF">D6851_02370</name>
</gene>
<dbReference type="EMBL" id="RAPF01000001">
    <property type="protein sequence ID" value="RKF23336.1"/>
    <property type="molecule type" value="Genomic_DNA"/>
</dbReference>
<dbReference type="OrthoDB" id="7351781at2"/>
<comment type="caution">
    <text evidence="5">The sequence shown here is derived from an EMBL/GenBank/DDBJ whole genome shotgun (WGS) entry which is preliminary data.</text>
</comment>
<proteinExistence type="predicted"/>
<accession>A0A420ERK9</accession>
<evidence type="ECO:0000256" key="1">
    <source>
        <dbReference type="ARBA" id="ARBA00023015"/>
    </source>
</evidence>
<organism evidence="5 6">
    <name type="scientific">Altericroceibacterium spongiae</name>
    <dbReference type="NCBI Taxonomy" id="2320269"/>
    <lineage>
        <taxon>Bacteria</taxon>
        <taxon>Pseudomonadati</taxon>
        <taxon>Pseudomonadota</taxon>
        <taxon>Alphaproteobacteria</taxon>
        <taxon>Sphingomonadales</taxon>
        <taxon>Erythrobacteraceae</taxon>
        <taxon>Altericroceibacterium</taxon>
    </lineage>
</organism>
<evidence type="ECO:0000313" key="5">
    <source>
        <dbReference type="EMBL" id="RKF23336.1"/>
    </source>
</evidence>
<evidence type="ECO:0000256" key="2">
    <source>
        <dbReference type="ARBA" id="ARBA00023125"/>
    </source>
</evidence>
<dbReference type="AlphaFoldDB" id="A0A420ERK9"/>
<dbReference type="PROSITE" id="PS51118">
    <property type="entry name" value="HTH_HXLR"/>
    <property type="match status" value="1"/>
</dbReference>
<dbReference type="Pfam" id="PF01638">
    <property type="entry name" value="HxlR"/>
    <property type="match status" value="2"/>
</dbReference>
<keyword evidence="2" id="KW-0238">DNA-binding</keyword>
<dbReference type="SUPFAM" id="SSF46785">
    <property type="entry name" value="Winged helix' DNA-binding domain"/>
    <property type="match status" value="2"/>
</dbReference>
<dbReference type="InterPro" id="IPR036388">
    <property type="entry name" value="WH-like_DNA-bd_sf"/>
</dbReference>
<sequence length="180" mass="19713">MDINLLVNITSRAWAMPILSRLHSGVAGRQAPLLAATGASRTAFAQSMDHLIDLGLIERNPGYGHPLRPEFRLTQLGRAVAVIANKIEDVSAEDDQPLLRRSWTLPILTSLHTPSHFSDIKRNLPTITDRALSQSLKSMEARSWVCRRVDGAARPPKPVYCAVNTGGLISQVTAPEVNFT</sequence>
<evidence type="ECO:0000313" key="6">
    <source>
        <dbReference type="Proteomes" id="UP000284395"/>
    </source>
</evidence>
<name>A0A420ERK9_9SPHN</name>
<dbReference type="Proteomes" id="UP000284395">
    <property type="component" value="Unassembled WGS sequence"/>
</dbReference>
<keyword evidence="1" id="KW-0805">Transcription regulation</keyword>
<dbReference type="GO" id="GO:0003677">
    <property type="term" value="F:DNA binding"/>
    <property type="evidence" value="ECO:0007669"/>
    <property type="project" value="UniProtKB-KW"/>
</dbReference>
<evidence type="ECO:0000256" key="3">
    <source>
        <dbReference type="ARBA" id="ARBA00023163"/>
    </source>
</evidence>
<dbReference type="PANTHER" id="PTHR33204:SF18">
    <property type="entry name" value="TRANSCRIPTIONAL REGULATORY PROTEIN"/>
    <property type="match status" value="1"/>
</dbReference>
<dbReference type="Gene3D" id="1.10.10.10">
    <property type="entry name" value="Winged helix-like DNA-binding domain superfamily/Winged helix DNA-binding domain"/>
    <property type="match status" value="2"/>
</dbReference>
<reference evidence="5 6" key="1">
    <citation type="submission" date="2018-09" db="EMBL/GenBank/DDBJ databases">
        <title>Altererythrobacter spongiae sp. nov., isolated from a marine sponge.</title>
        <authorList>
            <person name="Zhuang L."/>
            <person name="Luo L."/>
        </authorList>
    </citation>
    <scope>NUCLEOTIDE SEQUENCE [LARGE SCALE GENOMIC DNA]</scope>
    <source>
        <strain evidence="5 6">HN-Y73</strain>
    </source>
</reference>
<feature type="domain" description="HTH hxlR-type" evidence="4">
    <location>
        <begin position="90"/>
        <end position="180"/>
    </location>
</feature>
<dbReference type="InterPro" id="IPR002577">
    <property type="entry name" value="HTH_HxlR"/>
</dbReference>
<protein>
    <submittedName>
        <fullName evidence="5">Transcriptional regulator</fullName>
    </submittedName>
</protein>
<keyword evidence="3" id="KW-0804">Transcription</keyword>
<dbReference type="InterPro" id="IPR036390">
    <property type="entry name" value="WH_DNA-bd_sf"/>
</dbReference>
<evidence type="ECO:0000259" key="4">
    <source>
        <dbReference type="PROSITE" id="PS51118"/>
    </source>
</evidence>
<dbReference type="PANTHER" id="PTHR33204">
    <property type="entry name" value="TRANSCRIPTIONAL REGULATOR, MARR FAMILY"/>
    <property type="match status" value="1"/>
</dbReference>